<dbReference type="PANTHER" id="PTHR23522">
    <property type="entry name" value="BLL5896 PROTEIN"/>
    <property type="match status" value="1"/>
</dbReference>
<proteinExistence type="predicted"/>
<evidence type="ECO:0000313" key="11">
    <source>
        <dbReference type="Proteomes" id="UP000603912"/>
    </source>
</evidence>
<dbReference type="InterPro" id="IPR026032">
    <property type="entry name" value="HcaT-like"/>
</dbReference>
<feature type="transmembrane region" description="Helical" evidence="8">
    <location>
        <begin position="95"/>
        <end position="116"/>
    </location>
</feature>
<dbReference type="SUPFAM" id="SSF103473">
    <property type="entry name" value="MFS general substrate transporter"/>
    <property type="match status" value="1"/>
</dbReference>
<keyword evidence="6 8" id="KW-1133">Transmembrane helix</keyword>
<evidence type="ECO:0000256" key="8">
    <source>
        <dbReference type="SAM" id="Phobius"/>
    </source>
</evidence>
<feature type="transmembrane region" description="Helical" evidence="8">
    <location>
        <begin position="71"/>
        <end position="89"/>
    </location>
</feature>
<feature type="transmembrane region" description="Helical" evidence="8">
    <location>
        <begin position="201"/>
        <end position="218"/>
    </location>
</feature>
<sequence>MRSDTSVALRLSTLYAATFFGIGVSSPFLPVWFRGLGLSPDQIALLVAAPLVVRILASVWTAGLADGRAPAGRILVAANLLVGLGYLAAAPGWAFPVLLLLTASIALAQSPIIPLSDVLAIEAAKSRPRLHYGRIRVWGSLSFTLATLLAGAAVGWLGSGVVPLALGASYLGAAAAALLVADLDRDDAPRPAQPSAGRVRLPGALVLVILSAAMIHSSHSMMNAFGSISFEAAGVSPAGVGGLWAVTVVVEVALFSLMGRVGGGRAPPYGFLCVGGAAAALRWIGMGLEPGPGAIALLQLLHGASFGATHLGTIGAFASLAPAAAKARLQGALVASISLASALATVASGPLYGGFGARAFLAMAPVAVLGLVFALAAWRLAPQPQSAREGGNTSPPS</sequence>
<accession>A0A917MIL6</accession>
<dbReference type="Pfam" id="PF12832">
    <property type="entry name" value="MFS_1_like"/>
    <property type="match status" value="1"/>
</dbReference>
<dbReference type="GO" id="GO:0030395">
    <property type="term" value="F:lactose binding"/>
    <property type="evidence" value="ECO:0007669"/>
    <property type="project" value="TreeGrafter"/>
</dbReference>
<gene>
    <name evidence="10" type="ORF">GCM10007036_34680</name>
</gene>
<dbReference type="AlphaFoldDB" id="A0A917MIL6"/>
<comment type="caution">
    <text evidence="10">The sequence shown here is derived from an EMBL/GenBank/DDBJ whole genome shotgun (WGS) entry which is preliminary data.</text>
</comment>
<evidence type="ECO:0000256" key="2">
    <source>
        <dbReference type="ARBA" id="ARBA00022448"/>
    </source>
</evidence>
<feature type="domain" description="Major facilitator superfamily associated" evidence="9">
    <location>
        <begin position="9"/>
        <end position="359"/>
    </location>
</feature>
<dbReference type="GO" id="GO:0005886">
    <property type="term" value="C:plasma membrane"/>
    <property type="evidence" value="ECO:0007669"/>
    <property type="project" value="UniProtKB-SubCell"/>
</dbReference>
<keyword evidence="4" id="KW-0997">Cell inner membrane</keyword>
<feature type="transmembrane region" description="Helical" evidence="8">
    <location>
        <begin position="137"/>
        <end position="158"/>
    </location>
</feature>
<evidence type="ECO:0000256" key="7">
    <source>
        <dbReference type="ARBA" id="ARBA00023136"/>
    </source>
</evidence>
<evidence type="ECO:0000259" key="9">
    <source>
        <dbReference type="Pfam" id="PF12832"/>
    </source>
</evidence>
<feature type="transmembrane region" description="Helical" evidence="8">
    <location>
        <begin position="43"/>
        <end position="64"/>
    </location>
</feature>
<feature type="transmembrane region" description="Helical" evidence="8">
    <location>
        <begin position="12"/>
        <end position="31"/>
    </location>
</feature>
<dbReference type="Proteomes" id="UP000603912">
    <property type="component" value="Unassembled WGS sequence"/>
</dbReference>
<dbReference type="PIRSF" id="PIRSF004925">
    <property type="entry name" value="HcaT"/>
    <property type="match status" value="1"/>
</dbReference>
<dbReference type="InterPro" id="IPR036259">
    <property type="entry name" value="MFS_trans_sf"/>
</dbReference>
<keyword evidence="7 8" id="KW-0472">Membrane</keyword>
<evidence type="ECO:0000256" key="6">
    <source>
        <dbReference type="ARBA" id="ARBA00022989"/>
    </source>
</evidence>
<keyword evidence="5 8" id="KW-0812">Transmembrane</keyword>
<feature type="transmembrane region" description="Helical" evidence="8">
    <location>
        <begin position="332"/>
        <end position="353"/>
    </location>
</feature>
<feature type="transmembrane region" description="Helical" evidence="8">
    <location>
        <begin position="359"/>
        <end position="378"/>
    </location>
</feature>
<evidence type="ECO:0000256" key="3">
    <source>
        <dbReference type="ARBA" id="ARBA00022475"/>
    </source>
</evidence>
<dbReference type="Gene3D" id="1.20.1250.20">
    <property type="entry name" value="MFS general substrate transporter like domains"/>
    <property type="match status" value="2"/>
</dbReference>
<reference evidence="10" key="1">
    <citation type="journal article" date="2014" name="Int. J. Syst. Evol. Microbiol.">
        <title>Complete genome sequence of Corynebacterium casei LMG S-19264T (=DSM 44701T), isolated from a smear-ripened cheese.</title>
        <authorList>
            <consortium name="US DOE Joint Genome Institute (JGI-PGF)"/>
            <person name="Walter F."/>
            <person name="Albersmeier A."/>
            <person name="Kalinowski J."/>
            <person name="Ruckert C."/>
        </authorList>
    </citation>
    <scope>NUCLEOTIDE SEQUENCE</scope>
    <source>
        <strain evidence="10">CGMCC 1.12214</strain>
    </source>
</reference>
<evidence type="ECO:0000256" key="4">
    <source>
        <dbReference type="ARBA" id="ARBA00022519"/>
    </source>
</evidence>
<dbReference type="EMBL" id="BMES01000002">
    <property type="protein sequence ID" value="GGH26692.1"/>
    <property type="molecule type" value="Genomic_DNA"/>
</dbReference>
<dbReference type="InterPro" id="IPR024989">
    <property type="entry name" value="MFS_assoc_dom"/>
</dbReference>
<evidence type="ECO:0000313" key="10">
    <source>
        <dbReference type="EMBL" id="GGH26692.1"/>
    </source>
</evidence>
<dbReference type="PANTHER" id="PTHR23522:SF10">
    <property type="entry name" value="3-PHENYLPROPIONIC ACID TRANSPORTER-RELATED"/>
    <property type="match status" value="1"/>
</dbReference>
<dbReference type="GO" id="GO:0015528">
    <property type="term" value="F:lactose:proton symporter activity"/>
    <property type="evidence" value="ECO:0007669"/>
    <property type="project" value="TreeGrafter"/>
</dbReference>
<organism evidence="10 11">
    <name type="scientific">Alsobacter metallidurans</name>
    <dbReference type="NCBI Taxonomy" id="340221"/>
    <lineage>
        <taxon>Bacteria</taxon>
        <taxon>Pseudomonadati</taxon>
        <taxon>Pseudomonadota</taxon>
        <taxon>Alphaproteobacteria</taxon>
        <taxon>Hyphomicrobiales</taxon>
        <taxon>Alsobacteraceae</taxon>
        <taxon>Alsobacter</taxon>
    </lineage>
</organism>
<feature type="transmembrane region" description="Helical" evidence="8">
    <location>
        <begin position="238"/>
        <end position="257"/>
    </location>
</feature>
<evidence type="ECO:0000256" key="1">
    <source>
        <dbReference type="ARBA" id="ARBA00004429"/>
    </source>
</evidence>
<reference evidence="10" key="2">
    <citation type="submission" date="2020-09" db="EMBL/GenBank/DDBJ databases">
        <authorList>
            <person name="Sun Q."/>
            <person name="Zhou Y."/>
        </authorList>
    </citation>
    <scope>NUCLEOTIDE SEQUENCE</scope>
    <source>
        <strain evidence="10">CGMCC 1.12214</strain>
    </source>
</reference>
<evidence type="ECO:0000256" key="5">
    <source>
        <dbReference type="ARBA" id="ARBA00022692"/>
    </source>
</evidence>
<feature type="transmembrane region" description="Helical" evidence="8">
    <location>
        <begin position="294"/>
        <end position="320"/>
    </location>
</feature>
<feature type="transmembrane region" description="Helical" evidence="8">
    <location>
        <begin position="269"/>
        <end position="288"/>
    </location>
</feature>
<dbReference type="RefSeq" id="WP_188518958.1">
    <property type="nucleotide sequence ID" value="NZ_BMES01000002.1"/>
</dbReference>
<keyword evidence="11" id="KW-1185">Reference proteome</keyword>
<keyword evidence="2" id="KW-0813">Transport</keyword>
<comment type="subcellular location">
    <subcellularLocation>
        <location evidence="1">Cell inner membrane</location>
        <topology evidence="1">Multi-pass membrane protein</topology>
    </subcellularLocation>
</comment>
<protein>
    <submittedName>
        <fullName evidence="10">MFS transporter</fullName>
    </submittedName>
</protein>
<name>A0A917MIL6_9HYPH</name>
<dbReference type="NCBIfam" id="NF037955">
    <property type="entry name" value="mfs"/>
    <property type="match status" value="1"/>
</dbReference>
<keyword evidence="3" id="KW-1003">Cell membrane</keyword>
<feature type="transmembrane region" description="Helical" evidence="8">
    <location>
        <begin position="164"/>
        <end position="181"/>
    </location>
</feature>